<dbReference type="AlphaFoldDB" id="A0A8J6UDT1"/>
<accession>A0A8J6UDT1</accession>
<dbReference type="InterPro" id="IPR001646">
    <property type="entry name" value="5peptide_repeat"/>
</dbReference>
<dbReference type="Gene3D" id="2.160.20.80">
    <property type="entry name" value="E3 ubiquitin-protein ligase SopA"/>
    <property type="match status" value="1"/>
</dbReference>
<dbReference type="PANTHER" id="PTHR47485:SF1">
    <property type="entry name" value="THYLAKOID LUMENAL 17.4 KDA PROTEIN, CHLOROPLASTIC"/>
    <property type="match status" value="1"/>
</dbReference>
<proteinExistence type="predicted"/>
<dbReference type="PANTHER" id="PTHR47485">
    <property type="entry name" value="THYLAKOID LUMENAL 17.4 KDA PROTEIN, CHLOROPLASTIC"/>
    <property type="match status" value="1"/>
</dbReference>
<name>A0A8J6UDT1_9FLAO</name>
<protein>
    <submittedName>
        <fullName evidence="2">Pentapeptide repeat-containing protein</fullName>
    </submittedName>
</protein>
<gene>
    <name evidence="2" type="ORF">ICJ83_13400</name>
</gene>
<dbReference type="EMBL" id="JACVXB010000006">
    <property type="protein sequence ID" value="MBD0833129.1"/>
    <property type="molecule type" value="Genomic_DNA"/>
</dbReference>
<dbReference type="Proteomes" id="UP000600588">
    <property type="component" value="Unassembled WGS sequence"/>
</dbReference>
<evidence type="ECO:0000313" key="3">
    <source>
        <dbReference type="Proteomes" id="UP000600588"/>
    </source>
</evidence>
<evidence type="ECO:0000313" key="2">
    <source>
        <dbReference type="EMBL" id="MBD0833129.1"/>
    </source>
</evidence>
<dbReference type="RefSeq" id="WP_188230914.1">
    <property type="nucleotide sequence ID" value="NZ_JACVXB010000006.1"/>
</dbReference>
<dbReference type="SUPFAM" id="SSF141571">
    <property type="entry name" value="Pentapeptide repeat-like"/>
    <property type="match status" value="1"/>
</dbReference>
<keyword evidence="3" id="KW-1185">Reference proteome</keyword>
<reference evidence="2 3" key="1">
    <citation type="submission" date="2020-09" db="EMBL/GenBank/DDBJ databases">
        <title>TT11 complete genome.</title>
        <authorList>
            <person name="Wu Z."/>
        </authorList>
    </citation>
    <scope>NUCLEOTIDE SEQUENCE [LARGE SCALE GENOMIC DNA]</scope>
    <source>
        <strain evidence="2 3">TT11</strain>
    </source>
</reference>
<dbReference type="Pfam" id="PF13599">
    <property type="entry name" value="Pentapeptide_4"/>
    <property type="match status" value="2"/>
</dbReference>
<organism evidence="2 3">
    <name type="scientific">Aestuariibaculum sediminum</name>
    <dbReference type="NCBI Taxonomy" id="2770637"/>
    <lineage>
        <taxon>Bacteria</taxon>
        <taxon>Pseudomonadati</taxon>
        <taxon>Bacteroidota</taxon>
        <taxon>Flavobacteriia</taxon>
        <taxon>Flavobacteriales</taxon>
        <taxon>Flavobacteriaceae</taxon>
    </lineage>
</organism>
<comment type="caution">
    <text evidence="2">The sequence shown here is derived from an EMBL/GenBank/DDBJ whole genome shotgun (WGS) entry which is preliminary data.</text>
</comment>
<evidence type="ECO:0000256" key="1">
    <source>
        <dbReference type="ARBA" id="ARBA00022737"/>
    </source>
</evidence>
<keyword evidence="1" id="KW-0677">Repeat</keyword>
<sequence length="188" mass="21433">MIIVEDEIFEKQDFSKKRLPKGDYEYCTFINCNFAEGLLSEVKFLECDFEDCNLSAANVMHSSFQDVNFKNCKMLGVHFNNCNLFGFAVKLNNCNLENASFYQVNLQNSEIIATKCLHADFTEANLSGMNLDGCEFLRATFQYSILNKTDFRKARGYNINLEQNKIKGALFALEGVSGLLTTYQIIIE</sequence>